<feature type="domain" description="Nucleolar 27S pre-rRNA processing Urb2/Npa2 C-terminal" evidence="2">
    <location>
        <begin position="1190"/>
        <end position="1420"/>
    </location>
</feature>
<dbReference type="Pfam" id="PF10441">
    <property type="entry name" value="Urb2"/>
    <property type="match status" value="1"/>
</dbReference>
<name>A0A9P7YZV1_9HELO</name>
<dbReference type="Proteomes" id="UP000887226">
    <property type="component" value="Unassembled WGS sequence"/>
</dbReference>
<dbReference type="GO" id="GO:0042254">
    <property type="term" value="P:ribosome biogenesis"/>
    <property type="evidence" value="ECO:0007669"/>
    <property type="project" value="TreeGrafter"/>
</dbReference>
<keyword evidence="4" id="KW-1185">Reference proteome</keyword>
<dbReference type="OrthoDB" id="160374at2759"/>
<evidence type="ECO:0000256" key="1">
    <source>
        <dbReference type="SAM" id="MobiDB-lite"/>
    </source>
</evidence>
<proteinExistence type="predicted"/>
<dbReference type="GO" id="GO:0005730">
    <property type="term" value="C:nucleolus"/>
    <property type="evidence" value="ECO:0007669"/>
    <property type="project" value="TreeGrafter"/>
</dbReference>
<accession>A0A9P7YZV1</accession>
<evidence type="ECO:0000313" key="3">
    <source>
        <dbReference type="EMBL" id="KAG9242736.1"/>
    </source>
</evidence>
<dbReference type="PANTHER" id="PTHR15682:SF2">
    <property type="entry name" value="UNHEALTHY RIBOSOME BIOGENESIS PROTEIN 2 HOMOLOG"/>
    <property type="match status" value="1"/>
</dbReference>
<dbReference type="InterPro" id="IPR052609">
    <property type="entry name" value="Ribosome_Biogenesis_Reg"/>
</dbReference>
<comment type="caution">
    <text evidence="3">The sequence shown here is derived from an EMBL/GenBank/DDBJ whole genome shotgun (WGS) entry which is preliminary data.</text>
</comment>
<gene>
    <name evidence="3" type="ORF">BJ878DRAFT_481747</name>
</gene>
<protein>
    <submittedName>
        <fullName evidence="3">Urb2/Npa2 family-domain-containing protein</fullName>
    </submittedName>
</protein>
<dbReference type="EMBL" id="MU254042">
    <property type="protein sequence ID" value="KAG9242736.1"/>
    <property type="molecule type" value="Genomic_DNA"/>
</dbReference>
<feature type="region of interest" description="Disordered" evidence="1">
    <location>
        <begin position="123"/>
        <end position="162"/>
    </location>
</feature>
<dbReference type="InterPro" id="IPR018849">
    <property type="entry name" value="Urb2/Npa2_C"/>
</dbReference>
<evidence type="ECO:0000313" key="4">
    <source>
        <dbReference type="Proteomes" id="UP000887226"/>
    </source>
</evidence>
<evidence type="ECO:0000259" key="2">
    <source>
        <dbReference type="Pfam" id="PF10441"/>
    </source>
</evidence>
<reference evidence="3" key="1">
    <citation type="journal article" date="2021" name="IMA Fungus">
        <title>Genomic characterization of three marine fungi, including Emericellopsis atlantica sp. nov. with signatures of a generalist lifestyle and marine biomass degradation.</title>
        <authorList>
            <person name="Hagestad O.C."/>
            <person name="Hou L."/>
            <person name="Andersen J.H."/>
            <person name="Hansen E.H."/>
            <person name="Altermark B."/>
            <person name="Li C."/>
            <person name="Kuhnert E."/>
            <person name="Cox R.J."/>
            <person name="Crous P.W."/>
            <person name="Spatafora J.W."/>
            <person name="Lail K."/>
            <person name="Amirebrahimi M."/>
            <person name="Lipzen A."/>
            <person name="Pangilinan J."/>
            <person name="Andreopoulos W."/>
            <person name="Hayes R.D."/>
            <person name="Ng V."/>
            <person name="Grigoriev I.V."/>
            <person name="Jackson S.A."/>
            <person name="Sutton T.D.S."/>
            <person name="Dobson A.D.W."/>
            <person name="Rama T."/>
        </authorList>
    </citation>
    <scope>NUCLEOTIDE SEQUENCE</scope>
    <source>
        <strain evidence="3">TRa3180A</strain>
    </source>
</reference>
<organism evidence="3 4">
    <name type="scientific">Calycina marina</name>
    <dbReference type="NCBI Taxonomy" id="1763456"/>
    <lineage>
        <taxon>Eukaryota</taxon>
        <taxon>Fungi</taxon>
        <taxon>Dikarya</taxon>
        <taxon>Ascomycota</taxon>
        <taxon>Pezizomycotina</taxon>
        <taxon>Leotiomycetes</taxon>
        <taxon>Helotiales</taxon>
        <taxon>Pezizellaceae</taxon>
        <taxon>Calycina</taxon>
    </lineage>
</organism>
<dbReference type="PANTHER" id="PTHR15682">
    <property type="entry name" value="UNHEALTHY RIBOSOME BIOGENESIS PROTEIN 2 HOMOLOG"/>
    <property type="match status" value="1"/>
</dbReference>
<sequence>MTFKSRLSQEQLVQLEKSAAKFEDQLLEAAKFIGLHSNDDGRLLAGSKNAKKTSKTYGKEEWLLRWLLKKLQAPKDEVPRRTASAWSLLAHLIQVLPTTNTAHILSERKFLPILRQTLEEAEKLTQDPMKQSPAGNDSNSKEWKYSKKSKKRKRSGELVGADTNEQNATSNLLAAIHIAVESMTILALPSVEPAEEDSAAVFSAEFMKLVLRTLGDDSARILGLWLSLSGSHHIYKSIGAQDWISPFIWIWELRFTGSEDLMHFSLHCFQSLLQLLQLLRGQDPTADHDWVSKLEQLVARNIMIPAKATWAENPESDLLSILTKLSIVQQSSNAPLLFEIAIISIQTQATRKRQENYLWIQHVFTTLREAMPVQRIDENGEAAQRMLDIAIKYKVRFELPILYSIVSEFGMLATSTNWTLLSTIIRLDANTFLIQEADKDLSDELLKRITEASVQTTWAVHQRQIVDDVVVPLMGEFAKARDLSGFVRHWFRQVVEFEKLRKQSEVDVDEFSAWEDEALQKELGRLLEPSLTVQQLLQLVEWTAGKIPESTDASCLILEAISGSVKSENFIDAVGPRLINIILHNAKLAPAYRHRWRSWRLLSRTLSWIQPSFLEEFSHLAAAGEEPFDALNGVNSVVDYLMTTSKRFSGLESLEFLRCACTAWMIAPEASEMKTLTSNVVLNLLQRLADDVKSFVQDLISGKDLGNESCSLVQNKLSRGEGWLAWASIHCVFVENTAVLRVVKCLPEGSFQEMVQNIFWVASTLHNDRPTTANTWLHLNSEVFPSLWLSVLSNRLIQDDENLREHVINVALLSQTNSKNPLMQSHTNNKLAVQSLLTLPLDDIPRRHRERIMKAWLPDKSDGAGISFEPTALDAQVLALKVKIMHRPTLHESINFKELVSIADSIAGADPDGLDVNITLLKQLARLTLLQVSENLDQTRNRSYAVEAIDYVTKKLNKEKSKHSWNAAARVALFDAALSSLQDKHGVLNDLDIINKSNLDSLLVSFEKMLLAQLHKVFEKPANFTRSEKTQFVTVACDALTAMKVNAPRLEKLSIYADRFILSLGEAESDLKMRVGILLSTISEDYSKQTASTTGSVMGRQSIRAARNNALKGTDSSNKLGLLKSTLQRSLGPSNELDNLLATKYTVAACDDARGVVDEDDEDMFDLSSAYSDLCSRMWKVNSYREFAVIAETLVVMLRSKGRAISQWNVDSTLGCISIVCSRRGPSFRPSQAGNVYMQLCRLVHTILISHRLKLEGHFHLVAQTVESLLRCLFTPLQSTNTASSKTFVPPRWLPTTSSSPHQLNIRHAAAFTRLLTLICNPTVSSVTRSQNNALTSATDKAKRMAGQHMQYVLMAYVRLQLEMRMLTAVREQLVPGIYAIFDTTTPELRRAINEGMDGSGRAVFRNLYTDYTKFGKWKGS</sequence>